<sequence>MSAPTPRLGRLVRSPAVLRGGQWWLVSEADSIPVSDPTFTGVLDGFAQAVAAADRAVAGLGARQSGPPACDAGGQR</sequence>
<evidence type="ECO:0000313" key="2">
    <source>
        <dbReference type="Proteomes" id="UP001183809"/>
    </source>
</evidence>
<comment type="caution">
    <text evidence="1">The sequence shown here is derived from an EMBL/GenBank/DDBJ whole genome shotgun (WGS) entry which is preliminary data.</text>
</comment>
<name>A0ABU2TVB1_9ACTN</name>
<keyword evidence="2" id="KW-1185">Reference proteome</keyword>
<dbReference type="EMBL" id="JAVREY010000018">
    <property type="protein sequence ID" value="MDT0464761.1"/>
    <property type="molecule type" value="Genomic_DNA"/>
</dbReference>
<gene>
    <name evidence="1" type="ORF">RM764_17365</name>
</gene>
<organism evidence="1 2">
    <name type="scientific">Streptomyces gibsoniae</name>
    <dbReference type="NCBI Taxonomy" id="3075529"/>
    <lineage>
        <taxon>Bacteria</taxon>
        <taxon>Bacillati</taxon>
        <taxon>Actinomycetota</taxon>
        <taxon>Actinomycetes</taxon>
        <taxon>Kitasatosporales</taxon>
        <taxon>Streptomycetaceae</taxon>
        <taxon>Streptomyces</taxon>
    </lineage>
</organism>
<dbReference type="RefSeq" id="WP_311696128.1">
    <property type="nucleotide sequence ID" value="NZ_JAVREY010000018.1"/>
</dbReference>
<protein>
    <recommendedName>
        <fullName evidence="3">Condensation domain-containing protein</fullName>
    </recommendedName>
</protein>
<reference evidence="2" key="1">
    <citation type="submission" date="2023-07" db="EMBL/GenBank/DDBJ databases">
        <title>30 novel species of actinomycetes from the DSMZ collection.</title>
        <authorList>
            <person name="Nouioui I."/>
        </authorList>
    </citation>
    <scope>NUCLEOTIDE SEQUENCE [LARGE SCALE GENOMIC DNA]</scope>
    <source>
        <strain evidence="2">DSM 41699</strain>
    </source>
</reference>
<dbReference type="Proteomes" id="UP001183809">
    <property type="component" value="Unassembled WGS sequence"/>
</dbReference>
<evidence type="ECO:0008006" key="3">
    <source>
        <dbReference type="Google" id="ProtNLM"/>
    </source>
</evidence>
<accession>A0ABU2TVB1</accession>
<proteinExistence type="predicted"/>
<evidence type="ECO:0000313" key="1">
    <source>
        <dbReference type="EMBL" id="MDT0464761.1"/>
    </source>
</evidence>